<keyword evidence="3" id="KW-1185">Reference proteome</keyword>
<dbReference type="Proteomes" id="UP000000305">
    <property type="component" value="Unassembled WGS sequence"/>
</dbReference>
<evidence type="ECO:0000313" key="2">
    <source>
        <dbReference type="EMBL" id="EFX78370.1"/>
    </source>
</evidence>
<feature type="region of interest" description="Disordered" evidence="1">
    <location>
        <begin position="9"/>
        <end position="36"/>
    </location>
</feature>
<accession>E9GQC1</accession>
<evidence type="ECO:0000256" key="1">
    <source>
        <dbReference type="SAM" id="MobiDB-lite"/>
    </source>
</evidence>
<dbReference type="EMBL" id="GL732558">
    <property type="protein sequence ID" value="EFX78370.1"/>
    <property type="molecule type" value="Genomic_DNA"/>
</dbReference>
<proteinExistence type="predicted"/>
<gene>
    <name evidence="2" type="ORF">DAPPUDRAFT_246378</name>
</gene>
<dbReference type="KEGG" id="dpx:DAPPUDRAFT_246378"/>
<reference evidence="2 3" key="1">
    <citation type="journal article" date="2011" name="Science">
        <title>The ecoresponsive genome of Daphnia pulex.</title>
        <authorList>
            <person name="Colbourne J.K."/>
            <person name="Pfrender M.E."/>
            <person name="Gilbert D."/>
            <person name="Thomas W.K."/>
            <person name="Tucker A."/>
            <person name="Oakley T.H."/>
            <person name="Tokishita S."/>
            <person name="Aerts A."/>
            <person name="Arnold G.J."/>
            <person name="Basu M.K."/>
            <person name="Bauer D.J."/>
            <person name="Caceres C.E."/>
            <person name="Carmel L."/>
            <person name="Casola C."/>
            <person name="Choi J.H."/>
            <person name="Detter J.C."/>
            <person name="Dong Q."/>
            <person name="Dusheyko S."/>
            <person name="Eads B.D."/>
            <person name="Frohlich T."/>
            <person name="Geiler-Samerotte K.A."/>
            <person name="Gerlach D."/>
            <person name="Hatcher P."/>
            <person name="Jogdeo S."/>
            <person name="Krijgsveld J."/>
            <person name="Kriventseva E.V."/>
            <person name="Kultz D."/>
            <person name="Laforsch C."/>
            <person name="Lindquist E."/>
            <person name="Lopez J."/>
            <person name="Manak J.R."/>
            <person name="Muller J."/>
            <person name="Pangilinan J."/>
            <person name="Patwardhan R.P."/>
            <person name="Pitluck S."/>
            <person name="Pritham E.J."/>
            <person name="Rechtsteiner A."/>
            <person name="Rho M."/>
            <person name="Rogozin I.B."/>
            <person name="Sakarya O."/>
            <person name="Salamov A."/>
            <person name="Schaack S."/>
            <person name="Shapiro H."/>
            <person name="Shiga Y."/>
            <person name="Skalitzky C."/>
            <person name="Smith Z."/>
            <person name="Souvorov A."/>
            <person name="Sung W."/>
            <person name="Tang Z."/>
            <person name="Tsuchiya D."/>
            <person name="Tu H."/>
            <person name="Vos H."/>
            <person name="Wang M."/>
            <person name="Wolf Y.I."/>
            <person name="Yamagata H."/>
            <person name="Yamada T."/>
            <person name="Ye Y."/>
            <person name="Shaw J.R."/>
            <person name="Andrews J."/>
            <person name="Crease T.J."/>
            <person name="Tang H."/>
            <person name="Lucas S.M."/>
            <person name="Robertson H.M."/>
            <person name="Bork P."/>
            <person name="Koonin E.V."/>
            <person name="Zdobnov E.M."/>
            <person name="Grigoriev I.V."/>
            <person name="Lynch M."/>
            <person name="Boore J.L."/>
        </authorList>
    </citation>
    <scope>NUCLEOTIDE SEQUENCE [LARGE SCALE GENOMIC DNA]</scope>
</reference>
<dbReference type="AlphaFoldDB" id="E9GQC1"/>
<dbReference type="HOGENOM" id="CLU_2690329_0_0_1"/>
<evidence type="ECO:0000313" key="3">
    <source>
        <dbReference type="Proteomes" id="UP000000305"/>
    </source>
</evidence>
<name>E9GQC1_DAPPU</name>
<organism evidence="2 3">
    <name type="scientific">Daphnia pulex</name>
    <name type="common">Water flea</name>
    <dbReference type="NCBI Taxonomy" id="6669"/>
    <lineage>
        <taxon>Eukaryota</taxon>
        <taxon>Metazoa</taxon>
        <taxon>Ecdysozoa</taxon>
        <taxon>Arthropoda</taxon>
        <taxon>Crustacea</taxon>
        <taxon>Branchiopoda</taxon>
        <taxon>Diplostraca</taxon>
        <taxon>Cladocera</taxon>
        <taxon>Anomopoda</taxon>
        <taxon>Daphniidae</taxon>
        <taxon>Daphnia</taxon>
    </lineage>
</organism>
<protein>
    <submittedName>
        <fullName evidence="2">Uncharacterized protein</fullName>
    </submittedName>
</protein>
<dbReference type="InParanoid" id="E9GQC1"/>
<feature type="compositionally biased region" description="Polar residues" evidence="1">
    <location>
        <begin position="20"/>
        <end position="36"/>
    </location>
</feature>
<sequence length="74" mass="8437">MYAAMHRAITALGKREETNQSDQQMSGIDGVSNSSTVLNNSRHRLLRLNGHHLAFKIPDKKESRIDPAARMWNY</sequence>